<feature type="non-terminal residue" evidence="1">
    <location>
        <position position="73"/>
    </location>
</feature>
<name>A0ABN9UA37_9DINO</name>
<feature type="non-terminal residue" evidence="1">
    <location>
        <position position="1"/>
    </location>
</feature>
<evidence type="ECO:0008006" key="3">
    <source>
        <dbReference type="Google" id="ProtNLM"/>
    </source>
</evidence>
<sequence>GLIQAGEGIGSSNLAKIMESWMSLEAATWQKLCEIVRLCKVQKTYQSDQRRLSLCLAEGNRDLRAALVFELAQ</sequence>
<evidence type="ECO:0000313" key="2">
    <source>
        <dbReference type="Proteomes" id="UP001189429"/>
    </source>
</evidence>
<gene>
    <name evidence="1" type="ORF">PCOR1329_LOCUS46631</name>
</gene>
<organism evidence="1 2">
    <name type="scientific">Prorocentrum cordatum</name>
    <dbReference type="NCBI Taxonomy" id="2364126"/>
    <lineage>
        <taxon>Eukaryota</taxon>
        <taxon>Sar</taxon>
        <taxon>Alveolata</taxon>
        <taxon>Dinophyceae</taxon>
        <taxon>Prorocentrales</taxon>
        <taxon>Prorocentraceae</taxon>
        <taxon>Prorocentrum</taxon>
    </lineage>
</organism>
<accession>A0ABN9UA37</accession>
<proteinExistence type="predicted"/>
<protein>
    <recommendedName>
        <fullName evidence="3">Nuclear pore complex protein</fullName>
    </recommendedName>
</protein>
<keyword evidence="2" id="KW-1185">Reference proteome</keyword>
<dbReference type="Proteomes" id="UP001189429">
    <property type="component" value="Unassembled WGS sequence"/>
</dbReference>
<dbReference type="EMBL" id="CAUYUJ010015612">
    <property type="protein sequence ID" value="CAK0856175.1"/>
    <property type="molecule type" value="Genomic_DNA"/>
</dbReference>
<evidence type="ECO:0000313" key="1">
    <source>
        <dbReference type="EMBL" id="CAK0856175.1"/>
    </source>
</evidence>
<comment type="caution">
    <text evidence="1">The sequence shown here is derived from an EMBL/GenBank/DDBJ whole genome shotgun (WGS) entry which is preliminary data.</text>
</comment>
<reference evidence="1" key="1">
    <citation type="submission" date="2023-10" db="EMBL/GenBank/DDBJ databases">
        <authorList>
            <person name="Chen Y."/>
            <person name="Shah S."/>
            <person name="Dougan E. K."/>
            <person name="Thang M."/>
            <person name="Chan C."/>
        </authorList>
    </citation>
    <scope>NUCLEOTIDE SEQUENCE [LARGE SCALE GENOMIC DNA]</scope>
</reference>